<accession>A0ACC3YI23</accession>
<protein>
    <submittedName>
        <fullName evidence="1">Uncharacterized protein</fullName>
    </submittedName>
</protein>
<proteinExistence type="predicted"/>
<name>A0ACC3YI23_COLTU</name>
<gene>
    <name evidence="1" type="ORF">CTRU02_214261</name>
</gene>
<dbReference type="Proteomes" id="UP000805649">
    <property type="component" value="Unassembled WGS sequence"/>
</dbReference>
<reference evidence="1 2" key="1">
    <citation type="journal article" date="2020" name="Phytopathology">
        <title>Genome Sequence Resources of Colletotrichum truncatum, C. plurivorum, C. musicola, and C. sojae: Four Species Pathogenic to Soybean (Glycine max).</title>
        <authorList>
            <person name="Rogerio F."/>
            <person name="Boufleur T.R."/>
            <person name="Ciampi-Guillardi M."/>
            <person name="Sukno S.A."/>
            <person name="Thon M.R."/>
            <person name="Massola Junior N.S."/>
            <person name="Baroncelli R."/>
        </authorList>
    </citation>
    <scope>NUCLEOTIDE SEQUENCE [LARGE SCALE GENOMIC DNA]</scope>
    <source>
        <strain evidence="1 2">CMES1059</strain>
    </source>
</reference>
<evidence type="ECO:0000313" key="1">
    <source>
        <dbReference type="EMBL" id="KAL0931526.1"/>
    </source>
</evidence>
<organism evidence="1 2">
    <name type="scientific">Colletotrichum truncatum</name>
    <name type="common">Anthracnose fungus</name>
    <name type="synonym">Colletotrichum capsici</name>
    <dbReference type="NCBI Taxonomy" id="5467"/>
    <lineage>
        <taxon>Eukaryota</taxon>
        <taxon>Fungi</taxon>
        <taxon>Dikarya</taxon>
        <taxon>Ascomycota</taxon>
        <taxon>Pezizomycotina</taxon>
        <taxon>Sordariomycetes</taxon>
        <taxon>Hypocreomycetidae</taxon>
        <taxon>Glomerellales</taxon>
        <taxon>Glomerellaceae</taxon>
        <taxon>Colletotrichum</taxon>
        <taxon>Colletotrichum truncatum species complex</taxon>
    </lineage>
</organism>
<evidence type="ECO:0000313" key="2">
    <source>
        <dbReference type="Proteomes" id="UP000805649"/>
    </source>
</evidence>
<sequence length="381" mass="42414">MVVEVGTINHSAVEPFKTWQYERSGNEDNLDIRVESDLFSSLTPRQCSRHEDIRQCLEFLPSPLPTKPATDTVVRTPPTAEPSRTFTFKRSHEWIDFDFSRQFSLLRLEKRGRLDSDVDGPHTAGLSLKKRRLRLHLITSRLSQPFSLPATHIINRDGAASGDKRFVKLAAVATSPDTSKQSLNRESSVMLRAAVLNRVRLRVRNEATQRGDVVIAVAAANAAVLHHGQQLATGARFVAPPPALAEQRQQLPPRVILMRPGISITPGPSVLSPQAERKPSPPRTLQSNKIIPKSPRLHPTRSPVLTPSETLLEDMDDDVPLAFHTSDQDCQYAWADEDDLEDVYSDFGAIFGGSTQNGETEDDGSYEEYLDELDGISWVGR</sequence>
<keyword evidence="2" id="KW-1185">Reference proteome</keyword>
<dbReference type="EMBL" id="VUJX02000010">
    <property type="protein sequence ID" value="KAL0931526.1"/>
    <property type="molecule type" value="Genomic_DNA"/>
</dbReference>
<comment type="caution">
    <text evidence="1">The sequence shown here is derived from an EMBL/GenBank/DDBJ whole genome shotgun (WGS) entry which is preliminary data.</text>
</comment>